<protein>
    <submittedName>
        <fullName evidence="1">Putative IS630 family transposase</fullName>
    </submittedName>
</protein>
<organism evidence="1">
    <name type="scientific">uncultured bacterium esnapd26</name>
    <dbReference type="NCBI Taxonomy" id="1366607"/>
    <lineage>
        <taxon>Bacteria</taxon>
        <taxon>environmental samples</taxon>
    </lineage>
</organism>
<evidence type="ECO:0000313" key="1">
    <source>
        <dbReference type="EMBL" id="AGS49954.1"/>
    </source>
</evidence>
<reference evidence="1" key="1">
    <citation type="journal article" date="2013" name="Proc. Natl. Acad. Sci. U.S.A.">
        <title>Mapping gene clusters within arrayed metagenomic libraries to expand the structural diversity of biomedically relevant natural products.</title>
        <authorList>
            <person name="Owen J.G."/>
            <person name="Reddy B.V."/>
            <person name="Ternei M.A."/>
            <person name="Charlop-Powers Z."/>
            <person name="Calle P.Y."/>
            <person name="Kim J.H."/>
            <person name="Brady S.F."/>
        </authorList>
    </citation>
    <scope>NUCLEOTIDE SEQUENCE</scope>
</reference>
<dbReference type="EMBL" id="KF264565">
    <property type="protein sequence ID" value="AGS49954.1"/>
    <property type="molecule type" value="Genomic_DNA"/>
</dbReference>
<sequence length="74" mass="8161">MRYPDGGGLTAVERARRDRVRSQAAEMFAVGMRPPPVARVLRVSRKSACAWHAAWQEGGRDAVRSKGSSGWHRG</sequence>
<proteinExistence type="predicted"/>
<name>S5UBZ9_9BACT</name>
<dbReference type="AlphaFoldDB" id="S5UBZ9"/>
<accession>S5UBZ9</accession>
<dbReference type="InterPro" id="IPR009057">
    <property type="entry name" value="Homeodomain-like_sf"/>
</dbReference>
<dbReference type="SUPFAM" id="SSF46689">
    <property type="entry name" value="Homeodomain-like"/>
    <property type="match status" value="1"/>
</dbReference>
<dbReference type="Pfam" id="PF13384">
    <property type="entry name" value="HTH_23"/>
    <property type="match status" value="1"/>
</dbReference>